<dbReference type="Gene3D" id="3.50.50.60">
    <property type="entry name" value="FAD/NAD(P)-binding domain"/>
    <property type="match status" value="1"/>
</dbReference>
<gene>
    <name evidence="7" type="ORF">BJY01DRAFT_256601</name>
</gene>
<evidence type="ECO:0000256" key="1">
    <source>
        <dbReference type="ARBA" id="ARBA00007992"/>
    </source>
</evidence>
<dbReference type="InterPro" id="IPR002938">
    <property type="entry name" value="FAD-bd"/>
</dbReference>
<keyword evidence="3" id="KW-0274">FAD</keyword>
<evidence type="ECO:0000313" key="7">
    <source>
        <dbReference type="EMBL" id="KAL2823522.1"/>
    </source>
</evidence>
<evidence type="ECO:0000256" key="5">
    <source>
        <dbReference type="ARBA" id="ARBA00023033"/>
    </source>
</evidence>
<dbReference type="PANTHER" id="PTHR13789:SF314">
    <property type="entry name" value="FAD-BINDING DOMAIN-CONTAINING PROTEIN"/>
    <property type="match status" value="1"/>
</dbReference>
<accession>A0ABR4I704</accession>
<organism evidence="7 8">
    <name type="scientific">Aspergillus pseudoustus</name>
    <dbReference type="NCBI Taxonomy" id="1810923"/>
    <lineage>
        <taxon>Eukaryota</taxon>
        <taxon>Fungi</taxon>
        <taxon>Dikarya</taxon>
        <taxon>Ascomycota</taxon>
        <taxon>Pezizomycotina</taxon>
        <taxon>Eurotiomycetes</taxon>
        <taxon>Eurotiomycetidae</taxon>
        <taxon>Eurotiales</taxon>
        <taxon>Aspergillaceae</taxon>
        <taxon>Aspergillus</taxon>
        <taxon>Aspergillus subgen. Nidulantes</taxon>
    </lineage>
</organism>
<reference evidence="7 8" key="1">
    <citation type="submission" date="2024-07" db="EMBL/GenBank/DDBJ databases">
        <title>Section-level genome sequencing and comparative genomics of Aspergillus sections Usti and Cavernicolus.</title>
        <authorList>
            <consortium name="Lawrence Berkeley National Laboratory"/>
            <person name="Nybo J.L."/>
            <person name="Vesth T.C."/>
            <person name="Theobald S."/>
            <person name="Frisvad J.C."/>
            <person name="Larsen T.O."/>
            <person name="Kjaerboelling I."/>
            <person name="Rothschild-Mancinelli K."/>
            <person name="Lyhne E.K."/>
            <person name="Kogle M.E."/>
            <person name="Barry K."/>
            <person name="Clum A."/>
            <person name="Na H."/>
            <person name="Ledsgaard L."/>
            <person name="Lin J."/>
            <person name="Lipzen A."/>
            <person name="Kuo A."/>
            <person name="Riley R."/>
            <person name="Mondo S."/>
            <person name="Labutti K."/>
            <person name="Haridas S."/>
            <person name="Pangalinan J."/>
            <person name="Salamov A.A."/>
            <person name="Simmons B.A."/>
            <person name="Magnuson J.K."/>
            <person name="Chen J."/>
            <person name="Drula E."/>
            <person name="Henrissat B."/>
            <person name="Wiebenga A."/>
            <person name="Lubbers R.J."/>
            <person name="Gomes A.C."/>
            <person name="Makela M.R."/>
            <person name="Stajich J."/>
            <person name="Grigoriev I.V."/>
            <person name="Mortensen U.H."/>
            <person name="De Vries R.P."/>
            <person name="Baker S.E."/>
            <person name="Andersen M.R."/>
        </authorList>
    </citation>
    <scope>NUCLEOTIDE SEQUENCE [LARGE SCALE GENOMIC DNA]</scope>
    <source>
        <strain evidence="7 8">CBS 123904</strain>
    </source>
</reference>
<evidence type="ECO:0000256" key="4">
    <source>
        <dbReference type="ARBA" id="ARBA00023002"/>
    </source>
</evidence>
<dbReference type="InterPro" id="IPR050493">
    <property type="entry name" value="FAD-dep_Monooxygenase_BioMet"/>
</dbReference>
<dbReference type="EMBL" id="JBFXLU010000641">
    <property type="protein sequence ID" value="KAL2823522.1"/>
    <property type="molecule type" value="Genomic_DNA"/>
</dbReference>
<evidence type="ECO:0000259" key="6">
    <source>
        <dbReference type="Pfam" id="PF01494"/>
    </source>
</evidence>
<dbReference type="InterPro" id="IPR036188">
    <property type="entry name" value="FAD/NAD-bd_sf"/>
</dbReference>
<dbReference type="PRINTS" id="PR00420">
    <property type="entry name" value="RNGMNOXGNASE"/>
</dbReference>
<dbReference type="Pfam" id="PF01494">
    <property type="entry name" value="FAD_binding_3"/>
    <property type="match status" value="1"/>
</dbReference>
<keyword evidence="8" id="KW-1185">Reference proteome</keyword>
<evidence type="ECO:0000313" key="8">
    <source>
        <dbReference type="Proteomes" id="UP001610446"/>
    </source>
</evidence>
<dbReference type="SUPFAM" id="SSF51905">
    <property type="entry name" value="FAD/NAD(P)-binding domain"/>
    <property type="match status" value="1"/>
</dbReference>
<keyword evidence="4" id="KW-0560">Oxidoreductase</keyword>
<comment type="caution">
    <text evidence="7">The sequence shown here is derived from an EMBL/GenBank/DDBJ whole genome shotgun (WGS) entry which is preliminary data.</text>
</comment>
<comment type="similarity">
    <text evidence="1">Belongs to the paxM FAD-dependent monooxygenase family.</text>
</comment>
<name>A0ABR4I704_9EURO</name>
<evidence type="ECO:0000256" key="3">
    <source>
        <dbReference type="ARBA" id="ARBA00022827"/>
    </source>
</evidence>
<evidence type="ECO:0000256" key="2">
    <source>
        <dbReference type="ARBA" id="ARBA00022630"/>
    </source>
</evidence>
<keyword evidence="5" id="KW-0503">Monooxygenase</keyword>
<keyword evidence="2" id="KW-0285">Flavoprotein</keyword>
<proteinExistence type="inferred from homology"/>
<dbReference type="Proteomes" id="UP001610446">
    <property type="component" value="Unassembled WGS sequence"/>
</dbReference>
<dbReference type="PANTHER" id="PTHR13789">
    <property type="entry name" value="MONOOXYGENASE"/>
    <property type="match status" value="1"/>
</dbReference>
<dbReference type="SUPFAM" id="SSF54373">
    <property type="entry name" value="FAD-linked reductases, C-terminal domain"/>
    <property type="match status" value="1"/>
</dbReference>
<sequence length="324" mass="36039">MMVYTSAGELLAEESYHDMHARYGSPWYLAHRIDLHNELKTLAFGEQYPGRTAELNLASKVVHIDADNGVIRLEDGQEHKADLIVGADGIHSITRALVFGGSKAHHTGTSCYRFVMNAEDIQGDPACSPARSDGRCRIFLSDTKRVVIYPCRNGDILNFVCMYKDASEDIIDGWNSASSTEELLRTFSDFGPIVTNCLKKATNVKRWRLLQQDPVDRWIQGRCCLIGDAAHPMLPHQGQGGGQAIEDGVSLGPLLPLGTTPSQVPAALELYQQVRYDRASKIEWLSRTQQAGNTRLTSRQIHDFIYGHDVGEYAKHSRSSKLLL</sequence>
<protein>
    <recommendedName>
        <fullName evidence="6">FAD-binding domain-containing protein</fullName>
    </recommendedName>
</protein>
<feature type="domain" description="FAD-binding" evidence="6">
    <location>
        <begin position="72"/>
        <end position="282"/>
    </location>
</feature>